<evidence type="ECO:0008006" key="2">
    <source>
        <dbReference type="Google" id="ProtNLM"/>
    </source>
</evidence>
<keyword evidence="1" id="KW-0496">Mitochondrion</keyword>
<sequence length="67" mass="7589">MQEIIQALNSTFLTLIPKEERANSADKLRPILLYNVIYKIISKVIANRLKPIMSRITSPEQGGYTKG</sequence>
<protein>
    <recommendedName>
        <fullName evidence="2">Reverse transcriptase domain-containing protein</fullName>
    </recommendedName>
</protein>
<proteinExistence type="predicted"/>
<accession>A0A101LYY3</accession>
<comment type="caution">
    <text evidence="1">The sequence shown here is derived from an EMBL/GenBank/DDBJ whole genome shotgun (WGS) entry which is preliminary data.</text>
</comment>
<gene>
    <name evidence="1" type="ORF">ABT39_MTgene4831</name>
</gene>
<dbReference type="EMBL" id="LKAM01000006">
    <property type="protein sequence ID" value="KUM47837.1"/>
    <property type="molecule type" value="Genomic_DNA"/>
</dbReference>
<dbReference type="AlphaFoldDB" id="A0A101LYY3"/>
<reference evidence="1" key="1">
    <citation type="journal article" date="2015" name="Genome Biol. Evol.">
        <title>Organellar Genomes of White Spruce (Picea glauca): Assembly and Annotation.</title>
        <authorList>
            <person name="Jackman S.D."/>
            <person name="Warren R.L."/>
            <person name="Gibb E.A."/>
            <person name="Vandervalk B.P."/>
            <person name="Mohamadi H."/>
            <person name="Chu J."/>
            <person name="Raymond A."/>
            <person name="Pleasance S."/>
            <person name="Coope R."/>
            <person name="Wildung M.R."/>
            <person name="Ritland C.E."/>
            <person name="Bousquet J."/>
            <person name="Jones S.J."/>
            <person name="Bohlmann J."/>
            <person name="Birol I."/>
        </authorList>
    </citation>
    <scope>NUCLEOTIDE SEQUENCE [LARGE SCALE GENOMIC DNA]</scope>
    <source>
        <tissue evidence="1">Flushing bud</tissue>
    </source>
</reference>
<organism evidence="1">
    <name type="scientific">Picea glauca</name>
    <name type="common">White spruce</name>
    <name type="synonym">Pinus glauca</name>
    <dbReference type="NCBI Taxonomy" id="3330"/>
    <lineage>
        <taxon>Eukaryota</taxon>
        <taxon>Viridiplantae</taxon>
        <taxon>Streptophyta</taxon>
        <taxon>Embryophyta</taxon>
        <taxon>Tracheophyta</taxon>
        <taxon>Spermatophyta</taxon>
        <taxon>Pinopsida</taxon>
        <taxon>Pinidae</taxon>
        <taxon>Conifers I</taxon>
        <taxon>Pinales</taxon>
        <taxon>Pinaceae</taxon>
        <taxon>Picea</taxon>
    </lineage>
</organism>
<evidence type="ECO:0000313" key="1">
    <source>
        <dbReference type="EMBL" id="KUM47837.1"/>
    </source>
</evidence>
<name>A0A101LYY3_PICGL</name>
<geneLocation type="mitochondrion" evidence="1"/>